<evidence type="ECO:0000313" key="4">
    <source>
        <dbReference type="Proteomes" id="UP001303760"/>
    </source>
</evidence>
<dbReference type="AlphaFoldDB" id="A0AAN7C829"/>
<proteinExistence type="predicted"/>
<comment type="caution">
    <text evidence="3">The sequence shown here is derived from an EMBL/GenBank/DDBJ whole genome shotgun (WGS) entry which is preliminary data.</text>
</comment>
<dbReference type="PANTHER" id="PTHR24148:SF73">
    <property type="entry name" value="HET DOMAIN PROTEIN (AFU_ORTHOLOGUE AFUA_8G01020)"/>
    <property type="match status" value="1"/>
</dbReference>
<feature type="region of interest" description="Disordered" evidence="1">
    <location>
        <begin position="1"/>
        <end position="26"/>
    </location>
</feature>
<gene>
    <name evidence="3" type="ORF">C8A03DRAFT_16266</name>
</gene>
<sequence length="289" mass="33133">MEDPKQKRNFTRCQSKGKEPKPSPYYDYRPLRNGWIRLLQIRDDGYHNSIDESDESDESFSSTIEVSLAEHPLSSCPEYTALSYTWGSPTREPDPRYAIFTTEPRCFPIICDGRILLATRNLRDFLCRLRQGQRRRKRLGPVATEVFDVGHGPAKRTVLRTFVSYDFLWIDALCIDQEDLHERACQVAVMNQIYTKARDCVVWLGELDTMERASGAIHQFLKCFSDPATGSIDPSCVQDKIMPAIADFRPSDALAVTEFLSLSWFSRVWILQESILTESILAMCGPRTM</sequence>
<evidence type="ECO:0000259" key="2">
    <source>
        <dbReference type="Pfam" id="PF06985"/>
    </source>
</evidence>
<reference evidence="3" key="1">
    <citation type="journal article" date="2023" name="Mol. Phylogenet. Evol.">
        <title>Genome-scale phylogeny and comparative genomics of the fungal order Sordariales.</title>
        <authorList>
            <person name="Hensen N."/>
            <person name="Bonometti L."/>
            <person name="Westerberg I."/>
            <person name="Brannstrom I.O."/>
            <person name="Guillou S."/>
            <person name="Cros-Aarteil S."/>
            <person name="Calhoun S."/>
            <person name="Haridas S."/>
            <person name="Kuo A."/>
            <person name="Mondo S."/>
            <person name="Pangilinan J."/>
            <person name="Riley R."/>
            <person name="LaButti K."/>
            <person name="Andreopoulos B."/>
            <person name="Lipzen A."/>
            <person name="Chen C."/>
            <person name="Yan M."/>
            <person name="Daum C."/>
            <person name="Ng V."/>
            <person name="Clum A."/>
            <person name="Steindorff A."/>
            <person name="Ohm R.A."/>
            <person name="Martin F."/>
            <person name="Silar P."/>
            <person name="Natvig D.O."/>
            <person name="Lalanne C."/>
            <person name="Gautier V."/>
            <person name="Ament-Velasquez S.L."/>
            <person name="Kruys A."/>
            <person name="Hutchinson M.I."/>
            <person name="Powell A.J."/>
            <person name="Barry K."/>
            <person name="Miller A.N."/>
            <person name="Grigoriev I.V."/>
            <person name="Debuchy R."/>
            <person name="Gladieux P."/>
            <person name="Hiltunen Thoren M."/>
            <person name="Johannesson H."/>
        </authorList>
    </citation>
    <scope>NUCLEOTIDE SEQUENCE</scope>
    <source>
        <strain evidence="3">CBS 532.94</strain>
    </source>
</reference>
<feature type="non-terminal residue" evidence="3">
    <location>
        <position position="289"/>
    </location>
</feature>
<dbReference type="InterPro" id="IPR052895">
    <property type="entry name" value="HetReg/Transcr_Mod"/>
</dbReference>
<name>A0AAN7C829_9PEZI</name>
<keyword evidence="4" id="KW-1185">Reference proteome</keyword>
<evidence type="ECO:0000256" key="1">
    <source>
        <dbReference type="SAM" id="MobiDB-lite"/>
    </source>
</evidence>
<accession>A0AAN7C829</accession>
<organism evidence="3 4">
    <name type="scientific">Achaetomium macrosporum</name>
    <dbReference type="NCBI Taxonomy" id="79813"/>
    <lineage>
        <taxon>Eukaryota</taxon>
        <taxon>Fungi</taxon>
        <taxon>Dikarya</taxon>
        <taxon>Ascomycota</taxon>
        <taxon>Pezizomycotina</taxon>
        <taxon>Sordariomycetes</taxon>
        <taxon>Sordariomycetidae</taxon>
        <taxon>Sordariales</taxon>
        <taxon>Chaetomiaceae</taxon>
        <taxon>Achaetomium</taxon>
    </lineage>
</organism>
<reference evidence="3" key="2">
    <citation type="submission" date="2023-05" db="EMBL/GenBank/DDBJ databases">
        <authorList>
            <consortium name="Lawrence Berkeley National Laboratory"/>
            <person name="Steindorff A."/>
            <person name="Hensen N."/>
            <person name="Bonometti L."/>
            <person name="Westerberg I."/>
            <person name="Brannstrom I.O."/>
            <person name="Guillou S."/>
            <person name="Cros-Aarteil S."/>
            <person name="Calhoun S."/>
            <person name="Haridas S."/>
            <person name="Kuo A."/>
            <person name="Mondo S."/>
            <person name="Pangilinan J."/>
            <person name="Riley R."/>
            <person name="Labutti K."/>
            <person name="Andreopoulos B."/>
            <person name="Lipzen A."/>
            <person name="Chen C."/>
            <person name="Yanf M."/>
            <person name="Daum C."/>
            <person name="Ng V."/>
            <person name="Clum A."/>
            <person name="Ohm R."/>
            <person name="Martin F."/>
            <person name="Silar P."/>
            <person name="Natvig D."/>
            <person name="Lalanne C."/>
            <person name="Gautier V."/>
            <person name="Ament-Velasquez S.L."/>
            <person name="Kruys A."/>
            <person name="Hutchinson M.I."/>
            <person name="Powell A.J."/>
            <person name="Barry K."/>
            <person name="Miller A.N."/>
            <person name="Grigoriev I.V."/>
            <person name="Debuchy R."/>
            <person name="Gladieux P."/>
            <person name="Thoren M.H."/>
            <person name="Johannesson H."/>
        </authorList>
    </citation>
    <scope>NUCLEOTIDE SEQUENCE</scope>
    <source>
        <strain evidence="3">CBS 532.94</strain>
    </source>
</reference>
<dbReference type="Proteomes" id="UP001303760">
    <property type="component" value="Unassembled WGS sequence"/>
</dbReference>
<dbReference type="EMBL" id="MU860152">
    <property type="protein sequence ID" value="KAK4237174.1"/>
    <property type="molecule type" value="Genomic_DNA"/>
</dbReference>
<feature type="domain" description="Heterokaryon incompatibility" evidence="2">
    <location>
        <begin position="158"/>
        <end position="273"/>
    </location>
</feature>
<protein>
    <submittedName>
        <fullName evidence="3">Heterokaryon incompatibility protein-domain-containing protein</fullName>
    </submittedName>
</protein>
<dbReference type="Pfam" id="PF06985">
    <property type="entry name" value="HET"/>
    <property type="match status" value="1"/>
</dbReference>
<evidence type="ECO:0000313" key="3">
    <source>
        <dbReference type="EMBL" id="KAK4237174.1"/>
    </source>
</evidence>
<dbReference type="InterPro" id="IPR010730">
    <property type="entry name" value="HET"/>
</dbReference>
<dbReference type="PANTHER" id="PTHR24148">
    <property type="entry name" value="ANKYRIN REPEAT DOMAIN-CONTAINING PROTEIN 39 HOMOLOG-RELATED"/>
    <property type="match status" value="1"/>
</dbReference>